<evidence type="ECO:0000259" key="3">
    <source>
        <dbReference type="Pfam" id="PF01408"/>
    </source>
</evidence>
<proteinExistence type="predicted"/>
<dbReference type="SUPFAM" id="SSF55347">
    <property type="entry name" value="Glyceraldehyde-3-phosphate dehydrogenase-like, C-terminal domain"/>
    <property type="match status" value="1"/>
</dbReference>
<dbReference type="EMBL" id="JAAKYA010000010">
    <property type="protein sequence ID" value="NGO38093.1"/>
    <property type="molecule type" value="Genomic_DNA"/>
</dbReference>
<name>A0A6M1RKB5_9BACT</name>
<dbReference type="InterPro" id="IPR036291">
    <property type="entry name" value="NAD(P)-bd_dom_sf"/>
</dbReference>
<dbReference type="GO" id="GO:0000166">
    <property type="term" value="F:nucleotide binding"/>
    <property type="evidence" value="ECO:0007669"/>
    <property type="project" value="InterPro"/>
</dbReference>
<evidence type="ECO:0000256" key="1">
    <source>
        <dbReference type="SAM" id="MobiDB-lite"/>
    </source>
</evidence>
<dbReference type="Pfam" id="PF01408">
    <property type="entry name" value="GFO_IDH_MocA"/>
    <property type="match status" value="1"/>
</dbReference>
<comment type="caution">
    <text evidence="5">The sequence shown here is derived from an EMBL/GenBank/DDBJ whole genome shotgun (WGS) entry which is preliminary data.</text>
</comment>
<dbReference type="Proteomes" id="UP000477311">
    <property type="component" value="Unassembled WGS sequence"/>
</dbReference>
<dbReference type="Pfam" id="PF19051">
    <property type="entry name" value="GFO_IDH_MocA_C2"/>
    <property type="match status" value="1"/>
</dbReference>
<dbReference type="Gene3D" id="3.40.50.720">
    <property type="entry name" value="NAD(P)-binding Rossmann-like Domain"/>
    <property type="match status" value="1"/>
</dbReference>
<dbReference type="InterPro" id="IPR006311">
    <property type="entry name" value="TAT_signal"/>
</dbReference>
<keyword evidence="2" id="KW-1133">Transmembrane helix</keyword>
<dbReference type="RefSeq" id="WP_165105402.1">
    <property type="nucleotide sequence ID" value="NZ_JAAKYA010000010.1"/>
</dbReference>
<feature type="transmembrane region" description="Helical" evidence="2">
    <location>
        <begin position="34"/>
        <end position="53"/>
    </location>
</feature>
<gene>
    <name evidence="5" type="ORF">G4L39_01600</name>
</gene>
<evidence type="ECO:0000313" key="6">
    <source>
        <dbReference type="Proteomes" id="UP000477311"/>
    </source>
</evidence>
<dbReference type="SUPFAM" id="SSF51735">
    <property type="entry name" value="NAD(P)-binding Rossmann-fold domains"/>
    <property type="match status" value="1"/>
</dbReference>
<feature type="domain" description="Gfo/Idh/MocA-like oxidoreductase N-terminal" evidence="3">
    <location>
        <begin position="65"/>
        <end position="182"/>
    </location>
</feature>
<dbReference type="AlphaFoldDB" id="A0A6M1RKB5"/>
<dbReference type="PROSITE" id="PS51318">
    <property type="entry name" value="TAT"/>
    <property type="match status" value="1"/>
</dbReference>
<dbReference type="PANTHER" id="PTHR43818:SF10">
    <property type="entry name" value="NADH-DEPENDENT DEHYDROGENASE-RELATED"/>
    <property type="match status" value="1"/>
</dbReference>
<keyword evidence="2" id="KW-0472">Membrane</keyword>
<dbReference type="PANTHER" id="PTHR43818">
    <property type="entry name" value="BCDNA.GH03377"/>
    <property type="match status" value="1"/>
</dbReference>
<keyword evidence="2" id="KW-0812">Transmembrane</keyword>
<feature type="domain" description="Gfo/Idh/MocA-like oxidoreductase bacterial type C-terminal" evidence="4">
    <location>
        <begin position="229"/>
        <end position="286"/>
    </location>
</feature>
<accession>A0A6M1RKB5</accession>
<keyword evidence="6" id="KW-1185">Reference proteome</keyword>
<feature type="region of interest" description="Disordered" evidence="1">
    <location>
        <begin position="1"/>
        <end position="20"/>
    </location>
</feature>
<protein>
    <submittedName>
        <fullName evidence="5">Gfo/Idh/MocA family oxidoreductase</fullName>
    </submittedName>
</protein>
<sequence length="471" mass="51812">MKTSRKPLDAGQDSRSLAGASGAGVSRRRFLRRLALGAAGVAAPMIVPAHVLGGAGRVAPNDKIRLAGIGVGGMGAANLQALAPYCDIVALCDVDDQRAAETFARYPSARRYKDFRRMFEEFSDKFDAVVVSSPDHTHAVASMMAINHRKHVYCEKPLAHSVHEVRALMRAAAEAGVVTQLGNQGHSFDSIRDCVEWLQAGAIGRVHTIYCGCEAVNSGLDQLAEVRKGRPVPPTLDWDLWLGPVPWRPYHPAYVPGAWRGWTAFGSGTIGDWVCHVVDPVFWALDLGAPRTVVARVRDWDPRTQGEAYPKGDVVTFEFPAKGGRGPVTLHWYSGTERIPRPEGFDPEEPDVKTGAIVVGDRGMMVYGSHGASRVHLVPDKLMKEFQRPPRRLPRGLEHHRDWVDAIREGRKAGSDFTSYGGPLTELAMLGIVAIKMPGVKLEWDAERMRFTNVAEANQYLRTPYREGWTL</sequence>
<evidence type="ECO:0000259" key="4">
    <source>
        <dbReference type="Pfam" id="PF19051"/>
    </source>
</evidence>
<dbReference type="InterPro" id="IPR050463">
    <property type="entry name" value="Gfo/Idh/MocA_oxidrdct_glycsds"/>
</dbReference>
<evidence type="ECO:0000256" key="2">
    <source>
        <dbReference type="SAM" id="Phobius"/>
    </source>
</evidence>
<evidence type="ECO:0000313" key="5">
    <source>
        <dbReference type="EMBL" id="NGO38093.1"/>
    </source>
</evidence>
<dbReference type="InterPro" id="IPR043906">
    <property type="entry name" value="Gfo/Idh/MocA_OxRdtase_bact_C"/>
</dbReference>
<dbReference type="Gene3D" id="3.30.360.10">
    <property type="entry name" value="Dihydrodipicolinate Reductase, domain 2"/>
    <property type="match status" value="1"/>
</dbReference>
<dbReference type="InterPro" id="IPR000683">
    <property type="entry name" value="Gfo/Idh/MocA-like_OxRdtase_N"/>
</dbReference>
<reference evidence="5 6" key="1">
    <citation type="submission" date="2020-02" db="EMBL/GenBank/DDBJ databases">
        <title>Draft genome sequence of Limisphaera ngatamarikiensis NGM72.4T, a thermophilic Verrucomicrobia grouped in subdivision 3.</title>
        <authorList>
            <person name="Carere C.R."/>
            <person name="Steen J."/>
            <person name="Hugenholtz P."/>
            <person name="Stott M.B."/>
        </authorList>
    </citation>
    <scope>NUCLEOTIDE SEQUENCE [LARGE SCALE GENOMIC DNA]</scope>
    <source>
        <strain evidence="5 6">NGM72.4</strain>
    </source>
</reference>
<organism evidence="5 6">
    <name type="scientific">Limisphaera ngatamarikiensis</name>
    <dbReference type="NCBI Taxonomy" id="1324935"/>
    <lineage>
        <taxon>Bacteria</taxon>
        <taxon>Pseudomonadati</taxon>
        <taxon>Verrucomicrobiota</taxon>
        <taxon>Verrucomicrobiia</taxon>
        <taxon>Limisphaerales</taxon>
        <taxon>Limisphaeraceae</taxon>
        <taxon>Limisphaera</taxon>
    </lineage>
</organism>